<dbReference type="Proteomes" id="UP000622552">
    <property type="component" value="Unassembled WGS sequence"/>
</dbReference>
<dbReference type="Gene3D" id="2.120.10.70">
    <property type="entry name" value="Fucose-specific lectin"/>
    <property type="match status" value="1"/>
</dbReference>
<comment type="caution">
    <text evidence="3">The sequence shown here is derived from an EMBL/GenBank/DDBJ whole genome shotgun (WGS) entry which is preliminary data.</text>
</comment>
<protein>
    <recommendedName>
        <fullName evidence="2">Peptidase C51 domain-containing protein</fullName>
    </recommendedName>
</protein>
<dbReference type="AlphaFoldDB" id="A0A8J7GD37"/>
<accession>A0A8J7GD37</accession>
<feature type="domain" description="Peptidase C51" evidence="2">
    <location>
        <begin position="47"/>
        <end position="130"/>
    </location>
</feature>
<dbReference type="Pfam" id="PF05257">
    <property type="entry name" value="CHAP"/>
    <property type="match status" value="1"/>
</dbReference>
<name>A0A8J7GD37_9ACTN</name>
<reference evidence="3" key="1">
    <citation type="submission" date="2020-11" db="EMBL/GenBank/DDBJ databases">
        <title>Sequencing the genomes of 1000 actinobacteria strains.</title>
        <authorList>
            <person name="Klenk H.-P."/>
        </authorList>
    </citation>
    <scope>NUCLEOTIDE SEQUENCE</scope>
    <source>
        <strain evidence="3">DSM 45356</strain>
    </source>
</reference>
<dbReference type="EMBL" id="JADOUF010000001">
    <property type="protein sequence ID" value="MBG6135830.1"/>
    <property type="molecule type" value="Genomic_DNA"/>
</dbReference>
<feature type="chain" id="PRO_5035195289" description="Peptidase C51 domain-containing protein" evidence="1">
    <location>
        <begin position="20"/>
        <end position="447"/>
    </location>
</feature>
<dbReference type="SUPFAM" id="SSF89372">
    <property type="entry name" value="Fucose-specific lectin"/>
    <property type="match status" value="1"/>
</dbReference>
<dbReference type="InterPro" id="IPR007921">
    <property type="entry name" value="CHAP_dom"/>
</dbReference>
<evidence type="ECO:0000259" key="2">
    <source>
        <dbReference type="Pfam" id="PF05257"/>
    </source>
</evidence>
<dbReference type="SUPFAM" id="SSF54001">
    <property type="entry name" value="Cysteine proteinases"/>
    <property type="match status" value="1"/>
</dbReference>
<evidence type="ECO:0000256" key="1">
    <source>
        <dbReference type="SAM" id="SignalP"/>
    </source>
</evidence>
<dbReference type="InterPro" id="IPR038765">
    <property type="entry name" value="Papain-like_cys_pep_sf"/>
</dbReference>
<dbReference type="RefSeq" id="WP_197002888.1">
    <property type="nucleotide sequence ID" value="NZ_BONS01000002.1"/>
</dbReference>
<evidence type="ECO:0000313" key="4">
    <source>
        <dbReference type="Proteomes" id="UP000622552"/>
    </source>
</evidence>
<feature type="signal peptide" evidence="1">
    <location>
        <begin position="1"/>
        <end position="19"/>
    </location>
</feature>
<keyword evidence="1" id="KW-0732">Signal</keyword>
<organism evidence="3 4">
    <name type="scientific">Longispora fulva</name>
    <dbReference type="NCBI Taxonomy" id="619741"/>
    <lineage>
        <taxon>Bacteria</taxon>
        <taxon>Bacillati</taxon>
        <taxon>Actinomycetota</taxon>
        <taxon>Actinomycetes</taxon>
        <taxon>Micromonosporales</taxon>
        <taxon>Micromonosporaceae</taxon>
        <taxon>Longispora</taxon>
    </lineage>
</organism>
<evidence type="ECO:0000313" key="3">
    <source>
        <dbReference type="EMBL" id="MBG6135830.1"/>
    </source>
</evidence>
<keyword evidence="4" id="KW-1185">Reference proteome</keyword>
<proteinExistence type="predicted"/>
<sequence>MILAASAGLTTLGAAPAHADTRSAIVDTAASQLGSGPCNPGYYTSCGENWCADFAMWVWDHNGVNVIGLSPAAANFKSYGVANGTWHPYGDGYVPRVGDAVSFDDRTRIYHVAIVTEVRSITDITYIGGNQGSDDKMTSRVTQNRATPGTGDVIGYTSPAGVVDAQSGRVFHNLRYPEGNWSGASVADNNTHIAAVAEAGTTTNDLHLLTLINGTVYHNIRYAADGHWSGAGLADGNGHITGIAAAASGDGNLHLLTLVNGTVYHNIRHPNGQWTGAGLADGNGHITAIAAAGMANGNMHLVTLVNGSVYHNIRYADGSWSGAGLADGNGHITGIAAAGTGSDDLHLYTLAGGSVYHNERYAGAGHPYWTNAGIVDSNGRITAIAAAGTNTDRTHLLTLIGGSVYHNIRYEEGNWSGVNVEDANGGILAVAAGGTANGSLHVATLAP</sequence>
<gene>
    <name evidence="3" type="ORF">IW245_002024</name>
</gene>